<keyword evidence="2" id="KW-0732">Signal</keyword>
<keyword evidence="4" id="KW-1185">Reference proteome</keyword>
<reference evidence="4" key="1">
    <citation type="journal article" date="2019" name="Int. J. Syst. Evol. Microbiol.">
        <title>The Global Catalogue of Microorganisms (GCM) 10K type strain sequencing project: providing services to taxonomists for standard genome sequencing and annotation.</title>
        <authorList>
            <consortium name="The Broad Institute Genomics Platform"/>
            <consortium name="The Broad Institute Genome Sequencing Center for Infectious Disease"/>
            <person name="Wu L."/>
            <person name="Ma J."/>
        </authorList>
    </citation>
    <scope>NUCLEOTIDE SEQUENCE [LARGE SCALE GENOMIC DNA]</scope>
    <source>
        <strain evidence="4">CECT 7706</strain>
    </source>
</reference>
<name>A0ABT8C6N6_9BACT</name>
<dbReference type="Pfam" id="PF11138">
    <property type="entry name" value="DUF2911"/>
    <property type="match status" value="1"/>
</dbReference>
<feature type="signal peptide" evidence="2">
    <location>
        <begin position="1"/>
        <end position="29"/>
    </location>
</feature>
<feature type="chain" id="PRO_5046155855" evidence="2">
    <location>
        <begin position="30"/>
        <end position="189"/>
    </location>
</feature>
<feature type="region of interest" description="Disordered" evidence="1">
    <location>
        <begin position="27"/>
        <end position="55"/>
    </location>
</feature>
<evidence type="ECO:0000256" key="2">
    <source>
        <dbReference type="SAM" id="SignalP"/>
    </source>
</evidence>
<evidence type="ECO:0000313" key="4">
    <source>
        <dbReference type="Proteomes" id="UP001236663"/>
    </source>
</evidence>
<proteinExistence type="predicted"/>
<organism evidence="3 4">
    <name type="scientific">Cyclobacterium jeungdonense</name>
    <dbReference type="NCBI Taxonomy" id="708087"/>
    <lineage>
        <taxon>Bacteria</taxon>
        <taxon>Pseudomonadati</taxon>
        <taxon>Bacteroidota</taxon>
        <taxon>Cytophagia</taxon>
        <taxon>Cytophagales</taxon>
        <taxon>Cyclobacteriaceae</taxon>
        <taxon>Cyclobacterium</taxon>
    </lineage>
</organism>
<dbReference type="InterPro" id="IPR021314">
    <property type="entry name" value="DUF2911"/>
</dbReference>
<dbReference type="EMBL" id="JAUFQS010000005">
    <property type="protein sequence ID" value="MDN3687361.1"/>
    <property type="molecule type" value="Genomic_DNA"/>
</dbReference>
<evidence type="ECO:0000256" key="1">
    <source>
        <dbReference type="SAM" id="MobiDB-lite"/>
    </source>
</evidence>
<gene>
    <name evidence="3" type="ORF">QWZ15_05950</name>
</gene>
<dbReference type="Proteomes" id="UP001236663">
    <property type="component" value="Unassembled WGS sequence"/>
</dbReference>
<accession>A0ABT8C6N6</accession>
<sequence>MMTKNSYYLSGLFLLFFIWSCSGPSTNNAGSEEGSEMESASEEERASPLKTTSGEIGNKSITVQYGSPGIKGRAIWGDLVPYEEVWRTGANEATYITLEEEVLIEGQPLAPGKYSLFTIPRANDPWTVIFNSDWDLEHGHFQYDEEKDVLRVEVDPTWVNESQEWLSIDVVSDGLEVKWEKLVLPITIE</sequence>
<protein>
    <submittedName>
        <fullName evidence="3">DUF2911 domain-containing protein</fullName>
    </submittedName>
</protein>
<dbReference type="RefSeq" id="WP_240459373.1">
    <property type="nucleotide sequence ID" value="NZ_JAUFQS010000005.1"/>
</dbReference>
<evidence type="ECO:0000313" key="3">
    <source>
        <dbReference type="EMBL" id="MDN3687361.1"/>
    </source>
</evidence>
<comment type="caution">
    <text evidence="3">The sequence shown here is derived from an EMBL/GenBank/DDBJ whole genome shotgun (WGS) entry which is preliminary data.</text>
</comment>